<evidence type="ECO:0000313" key="1">
    <source>
        <dbReference type="EMBL" id="CAK7323645.1"/>
    </source>
</evidence>
<sequence length="63" mass="7201">MAEYNALVEMYVTDGMRIVFRIGNIKKKMSRGIKDKSELIEEYIIGLLEEIKGFVGNCVLAQM</sequence>
<dbReference type="Proteomes" id="UP001314170">
    <property type="component" value="Unassembled WGS sequence"/>
</dbReference>
<proteinExistence type="predicted"/>
<dbReference type="EMBL" id="CAWUPB010000130">
    <property type="protein sequence ID" value="CAK7323645.1"/>
    <property type="molecule type" value="Genomic_DNA"/>
</dbReference>
<protein>
    <submittedName>
        <fullName evidence="1">Uncharacterized protein</fullName>
    </submittedName>
</protein>
<comment type="caution">
    <text evidence="1">The sequence shown here is derived from an EMBL/GenBank/DDBJ whole genome shotgun (WGS) entry which is preliminary data.</text>
</comment>
<name>A0AAV1QS47_9ROSI</name>
<organism evidence="1 2">
    <name type="scientific">Dovyalis caffra</name>
    <dbReference type="NCBI Taxonomy" id="77055"/>
    <lineage>
        <taxon>Eukaryota</taxon>
        <taxon>Viridiplantae</taxon>
        <taxon>Streptophyta</taxon>
        <taxon>Embryophyta</taxon>
        <taxon>Tracheophyta</taxon>
        <taxon>Spermatophyta</taxon>
        <taxon>Magnoliopsida</taxon>
        <taxon>eudicotyledons</taxon>
        <taxon>Gunneridae</taxon>
        <taxon>Pentapetalae</taxon>
        <taxon>rosids</taxon>
        <taxon>fabids</taxon>
        <taxon>Malpighiales</taxon>
        <taxon>Salicaceae</taxon>
        <taxon>Flacourtieae</taxon>
        <taxon>Dovyalis</taxon>
    </lineage>
</organism>
<keyword evidence="2" id="KW-1185">Reference proteome</keyword>
<evidence type="ECO:0000313" key="2">
    <source>
        <dbReference type="Proteomes" id="UP001314170"/>
    </source>
</evidence>
<dbReference type="AlphaFoldDB" id="A0AAV1QS47"/>
<accession>A0AAV1QS47</accession>
<gene>
    <name evidence="1" type="ORF">DCAF_LOCUS1274</name>
</gene>
<reference evidence="1 2" key="1">
    <citation type="submission" date="2024-01" db="EMBL/GenBank/DDBJ databases">
        <authorList>
            <person name="Waweru B."/>
        </authorList>
    </citation>
    <scope>NUCLEOTIDE SEQUENCE [LARGE SCALE GENOMIC DNA]</scope>
</reference>